<dbReference type="Proteomes" id="UP000823674">
    <property type="component" value="Chromosome A02"/>
</dbReference>
<evidence type="ECO:0000313" key="5">
    <source>
        <dbReference type="Proteomes" id="UP000823674"/>
    </source>
</evidence>
<proteinExistence type="predicted"/>
<sequence length="163" mass="18538">MLLNQTWRTSLIAILTPLATNLLVEPAAFTPRQSSTLSLSVHARHDPALLDPAWKLRNRHRESSHQSPRGRAVSSSPSESSFTVSELQRDQASSSLLVITGSRPLYLRVSLPDPSRGLRCSILVVVELRRGWNQPRRRSRRNQALDLLQWRLLQYLQDRSPES</sequence>
<feature type="chain" id="PRO_5045030093" description="Secreted protein" evidence="2">
    <location>
        <begin position="22"/>
        <end position="163"/>
    </location>
</feature>
<feature type="region of interest" description="Disordered" evidence="1">
    <location>
        <begin position="59"/>
        <end position="87"/>
    </location>
</feature>
<name>A0ABQ7NH52_BRACM</name>
<keyword evidence="5" id="KW-1185">Reference proteome</keyword>
<feature type="compositionally biased region" description="Low complexity" evidence="1">
    <location>
        <begin position="74"/>
        <end position="85"/>
    </location>
</feature>
<evidence type="ECO:0000313" key="4">
    <source>
        <dbReference type="EMBL" id="KAG5410207.1"/>
    </source>
</evidence>
<keyword evidence="2" id="KW-0732">Signal</keyword>
<organism evidence="3 5">
    <name type="scientific">Brassica rapa subsp. trilocularis</name>
    <dbReference type="NCBI Taxonomy" id="1813537"/>
    <lineage>
        <taxon>Eukaryota</taxon>
        <taxon>Viridiplantae</taxon>
        <taxon>Streptophyta</taxon>
        <taxon>Embryophyta</taxon>
        <taxon>Tracheophyta</taxon>
        <taxon>Spermatophyta</taxon>
        <taxon>Magnoliopsida</taxon>
        <taxon>eudicotyledons</taxon>
        <taxon>Gunneridae</taxon>
        <taxon>Pentapetalae</taxon>
        <taxon>rosids</taxon>
        <taxon>malvids</taxon>
        <taxon>Brassicales</taxon>
        <taxon>Brassicaceae</taxon>
        <taxon>Brassiceae</taxon>
        <taxon>Brassica</taxon>
    </lineage>
</organism>
<evidence type="ECO:0000256" key="1">
    <source>
        <dbReference type="SAM" id="MobiDB-lite"/>
    </source>
</evidence>
<protein>
    <recommendedName>
        <fullName evidence="6">Secreted protein</fullName>
    </recommendedName>
</protein>
<evidence type="ECO:0000256" key="2">
    <source>
        <dbReference type="SAM" id="SignalP"/>
    </source>
</evidence>
<evidence type="ECO:0000313" key="3">
    <source>
        <dbReference type="EMBL" id="KAG5410206.1"/>
    </source>
</evidence>
<dbReference type="EMBL" id="JADBGQ010000002">
    <property type="protein sequence ID" value="KAG5410206.1"/>
    <property type="molecule type" value="Genomic_DNA"/>
</dbReference>
<accession>A0ABQ7NH52</accession>
<gene>
    <name evidence="3" type="primary">A02p024380.1_BraROA</name>
    <name evidence="4" type="synonym">A02g504550.1_BraROA</name>
    <name evidence="3" type="ORF">IGI04_006525</name>
    <name evidence="4" type="ORF">IGI04_006526</name>
</gene>
<dbReference type="EMBL" id="JADBGQ010000002">
    <property type="protein sequence ID" value="KAG5410207.1"/>
    <property type="molecule type" value="Genomic_DNA"/>
</dbReference>
<reference evidence="3 5" key="1">
    <citation type="submission" date="2021-03" db="EMBL/GenBank/DDBJ databases">
        <authorList>
            <person name="King G.J."/>
            <person name="Bancroft I."/>
            <person name="Baten A."/>
            <person name="Bloomfield J."/>
            <person name="Borpatragohain P."/>
            <person name="He Z."/>
            <person name="Irish N."/>
            <person name="Irwin J."/>
            <person name="Liu K."/>
            <person name="Mauleon R.P."/>
            <person name="Moore J."/>
            <person name="Morris R."/>
            <person name="Ostergaard L."/>
            <person name="Wang B."/>
            <person name="Wells R."/>
        </authorList>
    </citation>
    <scope>NUCLEOTIDE SEQUENCE [LARGE SCALE GENOMIC DNA]</scope>
    <source>
        <strain evidence="3">R-o-18</strain>
        <tissue evidence="3">Leaf</tissue>
    </source>
</reference>
<comment type="caution">
    <text evidence="3">The sequence shown here is derived from an EMBL/GenBank/DDBJ whole genome shotgun (WGS) entry which is preliminary data.</text>
</comment>
<feature type="signal peptide" evidence="2">
    <location>
        <begin position="1"/>
        <end position="21"/>
    </location>
</feature>
<evidence type="ECO:0008006" key="6">
    <source>
        <dbReference type="Google" id="ProtNLM"/>
    </source>
</evidence>